<name>A0A0L0W6G9_GOTPU</name>
<proteinExistence type="predicted"/>
<evidence type="ECO:0008006" key="5">
    <source>
        <dbReference type="Google" id="ProtNLM"/>
    </source>
</evidence>
<comment type="caution">
    <text evidence="3">The sequence shown here is derived from an EMBL/GenBank/DDBJ whole genome shotgun (WGS) entry which is preliminary data.</text>
</comment>
<evidence type="ECO:0000259" key="2">
    <source>
        <dbReference type="Pfam" id="PF13188"/>
    </source>
</evidence>
<protein>
    <recommendedName>
        <fullName evidence="5">PAS domain-containing protein</fullName>
    </recommendedName>
</protein>
<dbReference type="Pfam" id="PF08448">
    <property type="entry name" value="PAS_4"/>
    <property type="match status" value="1"/>
</dbReference>
<sequence>MTNYEFMTKEQLISELNKKNSILDKEDTVLDHISEDLKKTILESPVIISQCNIDLNYTWVYSPNLDITFKEVIGKKADDILVSSGTYDLMKLKLRVIETATPIKRKIKFKTKYNELTYVIHAFPIRDENGLVIGIVTVAVNISHSLLSTKGSTEYEHDSLTTSIIESTNDGIIVLDNCDNIIHINNRFFDMFNIKRNLSIENDNLKLANIIEKYIDTSFSSPLELLYGPKDLSRSNSTSIDYVSLKDGRVYERTCYFLKDDRNVKGKICSFRDISKVSELKKELYKKETLYKNLFEFLPECIFIFKNNHDHPSNGWFAQPYKGILLAVS</sequence>
<dbReference type="InterPro" id="IPR000014">
    <property type="entry name" value="PAS"/>
</dbReference>
<evidence type="ECO:0000313" key="4">
    <source>
        <dbReference type="Proteomes" id="UP000037267"/>
    </source>
</evidence>
<dbReference type="AlphaFoldDB" id="A0A0L0W6G9"/>
<dbReference type="EMBL" id="LGSS01000026">
    <property type="protein sequence ID" value="KNF07077.1"/>
    <property type="molecule type" value="Genomic_DNA"/>
</dbReference>
<dbReference type="Pfam" id="PF13188">
    <property type="entry name" value="PAS_8"/>
    <property type="match status" value="1"/>
</dbReference>
<keyword evidence="4" id="KW-1185">Reference proteome</keyword>
<organism evidence="3 4">
    <name type="scientific">Gottschalkia purinilytica</name>
    <name type="common">Clostridium purinilyticum</name>
    <dbReference type="NCBI Taxonomy" id="1503"/>
    <lineage>
        <taxon>Bacteria</taxon>
        <taxon>Bacillati</taxon>
        <taxon>Bacillota</taxon>
        <taxon>Tissierellia</taxon>
        <taxon>Tissierellales</taxon>
        <taxon>Gottschalkiaceae</taxon>
        <taxon>Gottschalkia</taxon>
    </lineage>
</organism>
<dbReference type="SUPFAM" id="SSF55785">
    <property type="entry name" value="PYP-like sensor domain (PAS domain)"/>
    <property type="match status" value="2"/>
</dbReference>
<evidence type="ECO:0000259" key="1">
    <source>
        <dbReference type="Pfam" id="PF08448"/>
    </source>
</evidence>
<dbReference type="STRING" id="1503.CLPU_26c00020"/>
<gene>
    <name evidence="3" type="ORF">CLPU_26c00020</name>
</gene>
<reference evidence="4" key="1">
    <citation type="submission" date="2015-07" db="EMBL/GenBank/DDBJ databases">
        <title>Draft genome sequence of the purine-degrading Gottschalkia purinilyticum DSM 1384 (formerly Clostridium purinilyticum).</title>
        <authorList>
            <person name="Poehlein A."/>
            <person name="Schiel-Bengelsdorf B."/>
            <person name="Bengelsdorf F.R."/>
            <person name="Daniel R."/>
            <person name="Duerre P."/>
        </authorList>
    </citation>
    <scope>NUCLEOTIDE SEQUENCE [LARGE SCALE GENOMIC DNA]</scope>
    <source>
        <strain evidence="4">DSM 1384</strain>
    </source>
</reference>
<feature type="domain" description="PAS" evidence="2">
    <location>
        <begin position="163"/>
        <end position="200"/>
    </location>
</feature>
<feature type="domain" description="PAS fold-4" evidence="1">
    <location>
        <begin position="44"/>
        <end position="143"/>
    </location>
</feature>
<dbReference type="InterPro" id="IPR035965">
    <property type="entry name" value="PAS-like_dom_sf"/>
</dbReference>
<evidence type="ECO:0000313" key="3">
    <source>
        <dbReference type="EMBL" id="KNF07077.1"/>
    </source>
</evidence>
<dbReference type="Proteomes" id="UP000037267">
    <property type="component" value="Unassembled WGS sequence"/>
</dbReference>
<dbReference type="PATRIC" id="fig|1503.3.peg.1442"/>
<dbReference type="Gene3D" id="3.30.450.20">
    <property type="entry name" value="PAS domain"/>
    <property type="match status" value="2"/>
</dbReference>
<dbReference type="RefSeq" id="WP_050378883.1">
    <property type="nucleotide sequence ID" value="NZ_LGSS01000026.1"/>
</dbReference>
<dbReference type="InterPro" id="IPR013656">
    <property type="entry name" value="PAS_4"/>
</dbReference>
<accession>A0A0L0W6G9</accession>
<dbReference type="OrthoDB" id="1859224at2"/>